<evidence type="ECO:0000256" key="5">
    <source>
        <dbReference type="ARBA" id="ARBA00022801"/>
    </source>
</evidence>
<feature type="glycosylation site" description="N-linked (GlcNAc...) asparagine" evidence="8">
    <location>
        <position position="117"/>
    </location>
</feature>
<keyword evidence="6 7" id="KW-0408">Iron</keyword>
<protein>
    <recommendedName>
        <fullName evidence="3 6">Tartrate-resistant acid phosphatase type 5</fullName>
        <ecNumber evidence="2 6">3.1.3.2</ecNumber>
    </recommendedName>
</protein>
<dbReference type="RefSeq" id="XP_030625307.1">
    <property type="nucleotide sequence ID" value="XM_030769447.1"/>
</dbReference>
<gene>
    <name evidence="12" type="primary">LOC115808164</name>
</gene>
<keyword evidence="5 6" id="KW-0378">Hydrolase</keyword>
<feature type="binding site" evidence="7">
    <location>
        <position position="72"/>
    </location>
    <ligand>
        <name>Fe cation</name>
        <dbReference type="ChEBI" id="CHEBI:24875"/>
        <label>1</label>
    </ligand>
</feature>
<organism evidence="11 12">
    <name type="scientific">Chanos chanos</name>
    <name type="common">Milkfish</name>
    <name type="synonym">Mugil chanos</name>
    <dbReference type="NCBI Taxonomy" id="29144"/>
    <lineage>
        <taxon>Eukaryota</taxon>
        <taxon>Metazoa</taxon>
        <taxon>Chordata</taxon>
        <taxon>Craniata</taxon>
        <taxon>Vertebrata</taxon>
        <taxon>Euteleostomi</taxon>
        <taxon>Actinopterygii</taxon>
        <taxon>Neopterygii</taxon>
        <taxon>Teleostei</taxon>
        <taxon>Ostariophysi</taxon>
        <taxon>Gonorynchiformes</taxon>
        <taxon>Chanidae</taxon>
        <taxon>Chanos</taxon>
    </lineage>
</organism>
<evidence type="ECO:0000256" key="7">
    <source>
        <dbReference type="PIRSR" id="PIRSR000898-1"/>
    </source>
</evidence>
<accession>A0A6J2V0M3</accession>
<dbReference type="CDD" id="cd07378">
    <property type="entry name" value="MPP_ACP5"/>
    <property type="match status" value="1"/>
</dbReference>
<feature type="domain" description="Calcineurin-like phosphoesterase" evidence="10">
    <location>
        <begin position="28"/>
        <end position="242"/>
    </location>
</feature>
<proteinExistence type="predicted"/>
<feature type="binding site" evidence="7">
    <location>
        <position position="72"/>
    </location>
    <ligand>
        <name>Fe cation</name>
        <dbReference type="ChEBI" id="CHEBI:24875"/>
        <label>2</label>
    </ligand>
</feature>
<name>A0A6J2V0M3_CHACN</name>
<evidence type="ECO:0000256" key="8">
    <source>
        <dbReference type="PIRSR" id="PIRSR000898-3"/>
    </source>
</evidence>
<evidence type="ECO:0000256" key="1">
    <source>
        <dbReference type="ARBA" id="ARBA00000032"/>
    </source>
</evidence>
<evidence type="ECO:0000256" key="2">
    <source>
        <dbReference type="ARBA" id="ARBA00012646"/>
    </source>
</evidence>
<keyword evidence="7" id="KW-0479">Metal-binding</keyword>
<feature type="binding site" evidence="7">
    <location>
        <position position="75"/>
    </location>
    <ligand>
        <name>Fe cation</name>
        <dbReference type="ChEBI" id="CHEBI:24875"/>
        <label>1</label>
    </ligand>
</feature>
<feature type="binding site" evidence="7">
    <location>
        <position position="204"/>
    </location>
    <ligand>
        <name>Fe cation</name>
        <dbReference type="ChEBI" id="CHEBI:24875"/>
        <label>2</label>
    </ligand>
</feature>
<comment type="catalytic activity">
    <reaction evidence="1 6">
        <text>a phosphate monoester + H2O = an alcohol + phosphate</text>
        <dbReference type="Rhea" id="RHEA:15017"/>
        <dbReference type="ChEBI" id="CHEBI:15377"/>
        <dbReference type="ChEBI" id="CHEBI:30879"/>
        <dbReference type="ChEBI" id="CHEBI:43474"/>
        <dbReference type="ChEBI" id="CHEBI:67140"/>
        <dbReference type="EC" id="3.1.3.2"/>
    </reaction>
</comment>
<dbReference type="EC" id="3.1.3.2" evidence="2 6"/>
<keyword evidence="4 9" id="KW-0732">Signal</keyword>
<dbReference type="AlphaFoldDB" id="A0A6J2V0M3"/>
<dbReference type="GeneID" id="115808164"/>
<dbReference type="PANTHER" id="PTHR10161:SF29">
    <property type="entry name" value="TARTRATE-RESISTANT ACID PHOSPHATASE TYPE 5"/>
    <property type="match status" value="1"/>
</dbReference>
<feature type="binding site" evidence="7">
    <location>
        <position position="34"/>
    </location>
    <ligand>
        <name>Fe cation</name>
        <dbReference type="ChEBI" id="CHEBI:24875"/>
        <label>1</label>
    </ligand>
</feature>
<dbReference type="InterPro" id="IPR004843">
    <property type="entry name" value="Calcineurin-like_PHP"/>
</dbReference>
<evidence type="ECO:0000256" key="6">
    <source>
        <dbReference type="PIRNR" id="PIRNR000898"/>
    </source>
</evidence>
<dbReference type="Gene3D" id="3.60.21.10">
    <property type="match status" value="1"/>
</dbReference>
<dbReference type="Proteomes" id="UP000504632">
    <property type="component" value="Chromosome 3"/>
</dbReference>
<dbReference type="InterPro" id="IPR029052">
    <property type="entry name" value="Metallo-depent_PP-like"/>
</dbReference>
<evidence type="ECO:0000313" key="12">
    <source>
        <dbReference type="RefSeq" id="XP_030625307.1"/>
    </source>
</evidence>
<keyword evidence="11" id="KW-1185">Reference proteome</keyword>
<evidence type="ECO:0000256" key="3">
    <source>
        <dbReference type="ARBA" id="ARBA00015822"/>
    </source>
</evidence>
<evidence type="ECO:0000256" key="4">
    <source>
        <dbReference type="ARBA" id="ARBA00022729"/>
    </source>
</evidence>
<dbReference type="InterPro" id="IPR024927">
    <property type="entry name" value="Acid_PPase"/>
</dbReference>
<feature type="binding site" evidence="7">
    <location>
        <position position="239"/>
    </location>
    <ligand>
        <name>Fe cation</name>
        <dbReference type="ChEBI" id="CHEBI:24875"/>
        <label>2</label>
    </ligand>
</feature>
<feature type="chain" id="PRO_5026710416" description="Tartrate-resistant acid phosphatase type 5" evidence="9">
    <location>
        <begin position="22"/>
        <end position="323"/>
    </location>
</feature>
<evidence type="ECO:0000259" key="10">
    <source>
        <dbReference type="Pfam" id="PF00149"/>
    </source>
</evidence>
<dbReference type="InParanoid" id="A0A6J2V0M3"/>
<dbReference type="FunFam" id="3.60.21.10:FF:000062">
    <property type="entry name" value="Tartrate-resistant acid phosphatase type 5"/>
    <property type="match status" value="1"/>
</dbReference>
<dbReference type="SUPFAM" id="SSF56300">
    <property type="entry name" value="Metallo-dependent phosphatases"/>
    <property type="match status" value="1"/>
</dbReference>
<dbReference type="Pfam" id="PF00149">
    <property type="entry name" value="Metallophos"/>
    <property type="match status" value="1"/>
</dbReference>
<sequence length="323" mass="36318">MDWPAVLLLVYLQSFTTLCHPQEPASLRFVGIGDWGGLPTPPFYTPHEIHTAKGLSTVTELMGLDFILSLGDHFYYSGVKNVEDLRFKNTFENVFSHPALMRVPWYLVAGNHDHRGNVSAQIAYSTRSERWHFPELYYDLLFKIPNTNTSLTVLMIDTVLLCGNTYDGLYPQGPEDLTAAEKQFEWIEKTLQTTKSDFVVVAGHYPVWSIGHHGPTKHLVNRLRPLLKKYNVTVYLCGHDHDLQFIKEDDGSAYVISGSGNFDDASTQHSGSFPSSWQLFSSAVSGTSGGFTYFEVTESKMLISFVESSGKCVYQTALPKRNI</sequence>
<feature type="binding site" evidence="7">
    <location>
        <position position="111"/>
    </location>
    <ligand>
        <name>Fe cation</name>
        <dbReference type="ChEBI" id="CHEBI:24875"/>
        <label>2</label>
    </ligand>
</feature>
<dbReference type="GO" id="GO:0046872">
    <property type="term" value="F:metal ion binding"/>
    <property type="evidence" value="ECO:0007669"/>
    <property type="project" value="UniProtKB-KW"/>
</dbReference>
<dbReference type="GlyCosmos" id="A0A6J2V0M3">
    <property type="glycosylation" value="1 site, No reported glycans"/>
</dbReference>
<dbReference type="GO" id="GO:0045453">
    <property type="term" value="P:bone resorption"/>
    <property type="evidence" value="ECO:0007669"/>
    <property type="project" value="TreeGrafter"/>
</dbReference>
<evidence type="ECO:0000256" key="9">
    <source>
        <dbReference type="SAM" id="SignalP"/>
    </source>
</evidence>
<evidence type="ECO:0000313" key="11">
    <source>
        <dbReference type="Proteomes" id="UP000504632"/>
    </source>
</evidence>
<dbReference type="PANTHER" id="PTHR10161">
    <property type="entry name" value="TARTRATE-RESISTANT ACID PHOSPHATASE TYPE 5"/>
    <property type="match status" value="1"/>
</dbReference>
<dbReference type="InterPro" id="IPR051558">
    <property type="entry name" value="Metallophosphoesterase_PAP"/>
</dbReference>
<feature type="signal peptide" evidence="9">
    <location>
        <begin position="1"/>
        <end position="21"/>
    </location>
</feature>
<dbReference type="OrthoDB" id="411211at2759"/>
<reference evidence="12" key="1">
    <citation type="submission" date="2025-08" db="UniProtKB">
        <authorList>
            <consortium name="RefSeq"/>
        </authorList>
    </citation>
    <scope>IDENTIFICATION</scope>
</reference>
<dbReference type="GO" id="GO:0003993">
    <property type="term" value="F:acid phosphatase activity"/>
    <property type="evidence" value="ECO:0007669"/>
    <property type="project" value="UniProtKB-UniRule"/>
</dbReference>
<comment type="cofactor">
    <cofactor evidence="7">
        <name>Fe cation</name>
        <dbReference type="ChEBI" id="CHEBI:24875"/>
    </cofactor>
    <text evidence="7">Binds 2 iron ions per subunit.</text>
</comment>
<feature type="binding site" evidence="7">
    <location>
        <position position="241"/>
    </location>
    <ligand>
        <name>Fe cation</name>
        <dbReference type="ChEBI" id="CHEBI:24875"/>
        <label>1</label>
    </ligand>
</feature>
<dbReference type="PIRSF" id="PIRSF000898">
    <property type="entry name" value="Acid_Ptase_5"/>
    <property type="match status" value="1"/>
</dbReference>